<dbReference type="Pfam" id="PF00078">
    <property type="entry name" value="RVT_1"/>
    <property type="match status" value="1"/>
</dbReference>
<evidence type="ECO:0000259" key="4">
    <source>
        <dbReference type="PROSITE" id="PS51898"/>
    </source>
</evidence>
<evidence type="ECO:0000256" key="1">
    <source>
        <dbReference type="ARBA" id="ARBA00023125"/>
    </source>
</evidence>
<dbReference type="Gene3D" id="3.10.10.10">
    <property type="entry name" value="HIV Type 1 Reverse Transcriptase, subunit A, domain 1"/>
    <property type="match status" value="1"/>
</dbReference>
<dbReference type="Gene3D" id="3.30.70.270">
    <property type="match status" value="1"/>
</dbReference>
<dbReference type="PANTHER" id="PTHR33050">
    <property type="entry name" value="REVERSE TRANSCRIPTASE DOMAIN-CONTAINING PROTEIN"/>
    <property type="match status" value="1"/>
</dbReference>
<dbReference type="InterPro" id="IPR052055">
    <property type="entry name" value="Hepadnavirus_pol/RT"/>
</dbReference>
<evidence type="ECO:0000313" key="5">
    <source>
        <dbReference type="EMBL" id="CAL8111529.1"/>
    </source>
</evidence>
<dbReference type="PANTHER" id="PTHR33050:SF7">
    <property type="entry name" value="RIBONUCLEASE H"/>
    <property type="match status" value="1"/>
</dbReference>
<dbReference type="InterPro" id="IPR043128">
    <property type="entry name" value="Rev_trsase/Diguanyl_cyclase"/>
</dbReference>
<dbReference type="CDD" id="cd03714">
    <property type="entry name" value="RT_DIRS1"/>
    <property type="match status" value="1"/>
</dbReference>
<feature type="domain" description="Tyr recombinase" evidence="4">
    <location>
        <begin position="570"/>
        <end position="776"/>
    </location>
</feature>
<accession>A0ABP1QWA3</accession>
<dbReference type="InterPro" id="IPR013762">
    <property type="entry name" value="Integrase-like_cat_sf"/>
</dbReference>
<dbReference type="EMBL" id="CAXLJM020000046">
    <property type="protein sequence ID" value="CAL8111529.1"/>
    <property type="molecule type" value="Genomic_DNA"/>
</dbReference>
<dbReference type="PROSITE" id="PS50878">
    <property type="entry name" value="RT_POL"/>
    <property type="match status" value="1"/>
</dbReference>
<dbReference type="InterPro" id="IPR043502">
    <property type="entry name" value="DNA/RNA_pol_sf"/>
</dbReference>
<dbReference type="SUPFAM" id="SSF56672">
    <property type="entry name" value="DNA/RNA polymerases"/>
    <property type="match status" value="1"/>
</dbReference>
<dbReference type="Gene3D" id="1.10.150.130">
    <property type="match status" value="1"/>
</dbReference>
<name>A0ABP1QWA3_9HEXA</name>
<feature type="domain" description="Reverse transcriptase" evidence="3">
    <location>
        <begin position="1"/>
        <end position="137"/>
    </location>
</feature>
<keyword evidence="1" id="KW-0238">DNA-binding</keyword>
<dbReference type="InterPro" id="IPR010998">
    <property type="entry name" value="Integrase_recombinase_N"/>
</dbReference>
<dbReference type="InterPro" id="IPR011010">
    <property type="entry name" value="DNA_brk_join_enz"/>
</dbReference>
<dbReference type="InterPro" id="IPR000477">
    <property type="entry name" value="RT_dom"/>
</dbReference>
<organism evidence="5 6">
    <name type="scientific">Orchesella dallaii</name>
    <dbReference type="NCBI Taxonomy" id="48710"/>
    <lineage>
        <taxon>Eukaryota</taxon>
        <taxon>Metazoa</taxon>
        <taxon>Ecdysozoa</taxon>
        <taxon>Arthropoda</taxon>
        <taxon>Hexapoda</taxon>
        <taxon>Collembola</taxon>
        <taxon>Entomobryomorpha</taxon>
        <taxon>Entomobryoidea</taxon>
        <taxon>Orchesellidae</taxon>
        <taxon>Orchesellinae</taxon>
        <taxon>Orchesella</taxon>
    </lineage>
</organism>
<protein>
    <recommendedName>
        <fullName evidence="7">Reverse transcriptase domain-containing protein</fullName>
    </recommendedName>
</protein>
<evidence type="ECO:0000256" key="2">
    <source>
        <dbReference type="ARBA" id="ARBA00023172"/>
    </source>
</evidence>
<proteinExistence type="predicted"/>
<reference evidence="5 6" key="1">
    <citation type="submission" date="2024-08" db="EMBL/GenBank/DDBJ databases">
        <authorList>
            <person name="Cucini C."/>
            <person name="Frati F."/>
        </authorList>
    </citation>
    <scope>NUCLEOTIDE SEQUENCE [LARGE SCALE GENOMIC DNA]</scope>
</reference>
<evidence type="ECO:0000259" key="3">
    <source>
        <dbReference type="PROSITE" id="PS50878"/>
    </source>
</evidence>
<keyword evidence="6" id="KW-1185">Reference proteome</keyword>
<evidence type="ECO:0000313" key="6">
    <source>
        <dbReference type="Proteomes" id="UP001642540"/>
    </source>
</evidence>
<evidence type="ECO:0008006" key="7">
    <source>
        <dbReference type="Google" id="ProtNLM"/>
    </source>
</evidence>
<keyword evidence="2" id="KW-0233">DNA recombination</keyword>
<dbReference type="Gene3D" id="1.10.443.10">
    <property type="entry name" value="Intergrase catalytic core"/>
    <property type="match status" value="1"/>
</dbReference>
<gene>
    <name evidence="5" type="ORF">ODALV1_LOCUS15122</name>
</gene>
<dbReference type="InterPro" id="IPR002104">
    <property type="entry name" value="Integrase_catalytic"/>
</dbReference>
<dbReference type="CDD" id="cd09275">
    <property type="entry name" value="RNase_HI_RT_DIRS1"/>
    <property type="match status" value="1"/>
</dbReference>
<dbReference type="Proteomes" id="UP001642540">
    <property type="component" value="Unassembled WGS sequence"/>
</dbReference>
<sequence>MEDYRTACNLIRKDYLMVVIDVKDAYHMIAIHPDYQKYLKFRWKNTLYEYTCVPFGLNVAPRLYTKLMKPVLCRLRSQGHESVSFLDDALLIGRNLDEINKNKTATIKLYDMLGIQINFEKSRLIPSNRIKYLGFIFDSKEMKIYLPPEKKDKIIRLSQYVLQTPVIKIEKLAEVIGVFISACPAVRYGQLYTRRLEHEKILALQYSHCGYQGNVSLSDMAKANAKWWLTNIINSCNNISKDKFDKVLTTDASRSGWGAECNTIMAKGTWTIEERKLHINTLEILAIYYGILSLVKENNMTILCRTDSTTAMAYVNRFGGCRSSDSHDAAERVWKLCESKESFIFATYINTRENVIADSLSRSKLDETDFMLGQEYFTKICVEFGVPKVDLFASYRTYQVEKYVSFHPDPLSEAVDAFTIAWEDMFYAFPPFNMIGRVLRKIENDNIPSVGQHNDTTSSSIMWHIHRNWNLPDNVSKLLNSSCADKTWSQYGVAFKKWSVYCLDNKVSIYSPNMKDILLFLTILFESGLSYMSINTSRSMLSLVVDKIEGYSVGQHPLVVRLMKGVSRLKPVKSRYHSTWDVDALLQLFRSWEDNQNLDLFKLTLKTVGLLALLTAQRVQTLAAISMSNIIDGDCIQIELPYQLKTTSRGNPNPVLNLPPYPYDKKLCIVSCLKEYINVTKNHRCSDKLFISVRKPFKSVTSQTLSKWLIKLLRQAGIDERFLGHSFRHASTSKVASKGVCTDTILKHVGWSEKSRVFAKYYKKPIESQGVFSTTLLALN</sequence>
<comment type="caution">
    <text evidence="5">The sequence shown here is derived from an EMBL/GenBank/DDBJ whole genome shotgun (WGS) entry which is preliminary data.</text>
</comment>
<dbReference type="SUPFAM" id="SSF56349">
    <property type="entry name" value="DNA breaking-rejoining enzymes"/>
    <property type="match status" value="1"/>
</dbReference>
<dbReference type="Pfam" id="PF00589">
    <property type="entry name" value="Phage_integrase"/>
    <property type="match status" value="1"/>
</dbReference>
<dbReference type="PROSITE" id="PS51898">
    <property type="entry name" value="TYR_RECOMBINASE"/>
    <property type="match status" value="1"/>
</dbReference>